<gene>
    <name evidence="1" type="ORF">ADICYQ_2578</name>
</gene>
<reference evidence="1 2" key="1">
    <citation type="journal article" date="2013" name="Genome Announc.">
        <title>Draft Genome Sequence of Cyclobacterium qasimii Strain M12-11BT, Isolated from Arctic Marine Sediment.</title>
        <authorList>
            <person name="Shivaji S."/>
            <person name="Ara S."/>
            <person name="Singh A."/>
            <person name="Kumar Pinnaka A."/>
        </authorList>
    </citation>
    <scope>NUCLEOTIDE SEQUENCE [LARGE SCALE GENOMIC DNA]</scope>
    <source>
        <strain evidence="1 2">M12-11B</strain>
    </source>
</reference>
<proteinExistence type="predicted"/>
<evidence type="ECO:0000313" key="2">
    <source>
        <dbReference type="Proteomes" id="UP000014974"/>
    </source>
</evidence>
<organism evidence="1 2">
    <name type="scientific">Cyclobacterium qasimii M12-11B</name>
    <dbReference type="NCBI Taxonomy" id="641524"/>
    <lineage>
        <taxon>Bacteria</taxon>
        <taxon>Pseudomonadati</taxon>
        <taxon>Bacteroidota</taxon>
        <taxon>Cytophagia</taxon>
        <taxon>Cytophagales</taxon>
        <taxon>Cyclobacteriaceae</taxon>
        <taxon>Cyclobacterium</taxon>
    </lineage>
</organism>
<dbReference type="AlphaFoldDB" id="S7VFQ8"/>
<accession>S7VFQ8</accession>
<dbReference type="EMBL" id="ATNM01000100">
    <property type="protein sequence ID" value="EPR68382.1"/>
    <property type="molecule type" value="Genomic_DNA"/>
</dbReference>
<sequence length="43" mass="5037">MKSAFESWDSDEGAENCIEFIQNNRLTTKSSLYPPLSYHKNRK</sequence>
<protein>
    <submittedName>
        <fullName evidence="1">Uncharacterized protein</fullName>
    </submittedName>
</protein>
<evidence type="ECO:0000313" key="1">
    <source>
        <dbReference type="EMBL" id="EPR68382.1"/>
    </source>
</evidence>
<dbReference type="STRING" id="641524.ADICYQ_2578"/>
<name>S7VFQ8_9BACT</name>
<dbReference type="Proteomes" id="UP000014974">
    <property type="component" value="Unassembled WGS sequence"/>
</dbReference>
<comment type="caution">
    <text evidence="1">The sequence shown here is derived from an EMBL/GenBank/DDBJ whole genome shotgun (WGS) entry which is preliminary data.</text>
</comment>